<gene>
    <name evidence="2" type="ORF">CW686_08545</name>
</gene>
<evidence type="ECO:0000259" key="1">
    <source>
        <dbReference type="Pfam" id="PF13020"/>
    </source>
</evidence>
<dbReference type="Pfam" id="PF13020">
    <property type="entry name" value="NOV_C"/>
    <property type="match status" value="1"/>
</dbReference>
<proteinExistence type="predicted"/>
<dbReference type="AlphaFoldDB" id="A0A855GIR2"/>
<evidence type="ECO:0000313" key="2">
    <source>
        <dbReference type="EMBL" id="PKE25754.1"/>
    </source>
</evidence>
<dbReference type="EMBL" id="PIXC01000018">
    <property type="protein sequence ID" value="PKE25754.1"/>
    <property type="molecule type" value="Genomic_DNA"/>
</dbReference>
<comment type="caution">
    <text evidence="2">The sequence shown here is derived from an EMBL/GenBank/DDBJ whole genome shotgun (WGS) entry which is preliminary data.</text>
</comment>
<dbReference type="RefSeq" id="WP_101142963.1">
    <property type="nucleotide sequence ID" value="NZ_CP073801.1"/>
</dbReference>
<name>A0A855GIR2_9STAP</name>
<accession>A0A855GIR2</accession>
<protein>
    <recommendedName>
        <fullName evidence="1">Protein NO VEIN C-terminal domain-containing protein</fullName>
    </recommendedName>
</protein>
<sequence length="177" mass="20574">MRLDALGILDNAVIPDKKRVVTIIEGTPSSRVPGEFSRRSPYKRNYIKDTIVNLKTGFSGEQLVMDYEVKRLKKSGYAERIEHVSLTDDSLGYDLLSFEEDGRYRYIEVKTTKFNISSSGSYYISANELKCAQNKNYWIYYVVDVESDNPKLYLMKNPFKDKQIHLEPISYKVNFKL</sequence>
<dbReference type="InterPro" id="IPR024975">
    <property type="entry name" value="NOV_C"/>
</dbReference>
<organism evidence="2 3">
    <name type="scientific">Macrococcoides caseolyticum</name>
    <dbReference type="NCBI Taxonomy" id="69966"/>
    <lineage>
        <taxon>Bacteria</taxon>
        <taxon>Bacillati</taxon>
        <taxon>Bacillota</taxon>
        <taxon>Bacilli</taxon>
        <taxon>Bacillales</taxon>
        <taxon>Staphylococcaceae</taxon>
        <taxon>Macrococcoides</taxon>
    </lineage>
</organism>
<reference evidence="2 3" key="1">
    <citation type="submission" date="2017-12" db="EMBL/GenBank/DDBJ databases">
        <title>Genomics of Macrococcus caseolyticus.</title>
        <authorList>
            <person name="MacFadyen A.C."/>
            <person name="Paterson G.K."/>
        </authorList>
    </citation>
    <scope>NUCLEOTIDE SEQUENCE [LARGE SCALE GENOMIC DNA]</scope>
    <source>
        <strain evidence="2 3">5788_EF188</strain>
    </source>
</reference>
<evidence type="ECO:0000313" key="3">
    <source>
        <dbReference type="Proteomes" id="UP000233482"/>
    </source>
</evidence>
<feature type="domain" description="Protein NO VEIN C-terminal" evidence="1">
    <location>
        <begin position="60"/>
        <end position="154"/>
    </location>
</feature>
<dbReference type="Proteomes" id="UP000233482">
    <property type="component" value="Unassembled WGS sequence"/>
</dbReference>